<evidence type="ECO:0000256" key="3">
    <source>
        <dbReference type="ARBA" id="ARBA00022643"/>
    </source>
</evidence>
<keyword evidence="4" id="KW-0560">Oxidoreductase</keyword>
<dbReference type="CDD" id="cd04733">
    <property type="entry name" value="OYE_like_2_FMN"/>
    <property type="match status" value="1"/>
</dbReference>
<dbReference type="OrthoDB" id="1663137at2759"/>
<evidence type="ECO:0000313" key="7">
    <source>
        <dbReference type="Proteomes" id="UP000245942"/>
    </source>
</evidence>
<comment type="similarity">
    <text evidence="1">Belongs to the NADH:flavin oxidoreductase/NADH oxidase family.</text>
</comment>
<dbReference type="Pfam" id="PF00724">
    <property type="entry name" value="Oxidored_FMN"/>
    <property type="match status" value="1"/>
</dbReference>
<gene>
    <name evidence="6" type="ORF">BCV69DRAFT_267063</name>
</gene>
<sequence>MTDRLVTEVPKDIGVLSESIKYPKSGLVAPNRTLKAAMTERLCSYDADEPTKRGIPGPELIRVYEEWGKGGFGLILSGNTFGDYINLEAKGNPIMVGDEPERLENFKKVAAAAKAEGALYVVQLSHGGRQVPYDVNPNPVSSSDVRLDKMSGNDVSANFGQPTQLTVDEIKKTVDNFAKAAAYAHKTGADGVQLHSAHGYLLAQFLASSTNKRNDQYGGSLENRSRIHFEILEAIQKAVPDPKFSIGIKINSAEFQQGGFQPEECRDVCARLEKAGIDWIELSGGTYEELGFSHKRDSTKKREAFFLEFADIIRSGVKDVPIYVTGGFRTANAMVDAVKSGSCQGVGLARPVCEEYDLPKKLLSGKVASARKTLVPDSNFMMGNQVCCAQIAQVGRGEKPTDTLDDSQLQPLLKQLGLA</sequence>
<dbReference type="GO" id="GO:0016491">
    <property type="term" value="F:oxidoreductase activity"/>
    <property type="evidence" value="ECO:0007669"/>
    <property type="project" value="UniProtKB-KW"/>
</dbReference>
<dbReference type="Proteomes" id="UP000245942">
    <property type="component" value="Unassembled WGS sequence"/>
</dbReference>
<dbReference type="PANTHER" id="PTHR43656">
    <property type="entry name" value="BINDING OXIDOREDUCTASE, PUTATIVE (AFU_ORTHOLOGUE AFUA_2G08260)-RELATED"/>
    <property type="match status" value="1"/>
</dbReference>
<dbReference type="RefSeq" id="XP_025350526.1">
    <property type="nucleotide sequence ID" value="XM_025490821.1"/>
</dbReference>
<evidence type="ECO:0000256" key="4">
    <source>
        <dbReference type="ARBA" id="ARBA00023002"/>
    </source>
</evidence>
<dbReference type="SUPFAM" id="SSF51395">
    <property type="entry name" value="FMN-linked oxidoreductases"/>
    <property type="match status" value="1"/>
</dbReference>
<dbReference type="PANTHER" id="PTHR43656:SF5">
    <property type="entry name" value="NADH:FLAVIN OXIDOREDUCTASE_NADH OXIDASE N-TERMINAL DOMAIN-CONTAINING PROTEIN"/>
    <property type="match status" value="1"/>
</dbReference>
<dbReference type="GO" id="GO:0010181">
    <property type="term" value="F:FMN binding"/>
    <property type="evidence" value="ECO:0007669"/>
    <property type="project" value="InterPro"/>
</dbReference>
<dbReference type="EMBL" id="KZ819322">
    <property type="protein sequence ID" value="PWN23366.1"/>
    <property type="molecule type" value="Genomic_DNA"/>
</dbReference>
<reference evidence="6 7" key="1">
    <citation type="journal article" date="2018" name="Mol. Biol. Evol.">
        <title>Broad Genomic Sampling Reveals a Smut Pathogenic Ancestry of the Fungal Clade Ustilaginomycotina.</title>
        <authorList>
            <person name="Kijpornyongpan T."/>
            <person name="Mondo S.J."/>
            <person name="Barry K."/>
            <person name="Sandor L."/>
            <person name="Lee J."/>
            <person name="Lipzen A."/>
            <person name="Pangilinan J."/>
            <person name="LaButti K."/>
            <person name="Hainaut M."/>
            <person name="Henrissat B."/>
            <person name="Grigoriev I.V."/>
            <person name="Spatafora J.W."/>
            <person name="Aime M.C."/>
        </authorList>
    </citation>
    <scope>NUCLEOTIDE SEQUENCE [LARGE SCALE GENOMIC DNA]</scope>
    <source>
        <strain evidence="6 7">MCA 4718</strain>
    </source>
</reference>
<dbReference type="AlphaFoldDB" id="A0A316UDS9"/>
<proteinExistence type="inferred from homology"/>
<organism evidence="6 7">
    <name type="scientific">Pseudomicrostroma glucosiphilum</name>
    <dbReference type="NCBI Taxonomy" id="1684307"/>
    <lineage>
        <taxon>Eukaryota</taxon>
        <taxon>Fungi</taxon>
        <taxon>Dikarya</taxon>
        <taxon>Basidiomycota</taxon>
        <taxon>Ustilaginomycotina</taxon>
        <taxon>Exobasidiomycetes</taxon>
        <taxon>Microstromatales</taxon>
        <taxon>Microstromatales incertae sedis</taxon>
        <taxon>Pseudomicrostroma</taxon>
    </lineage>
</organism>
<evidence type="ECO:0000259" key="5">
    <source>
        <dbReference type="Pfam" id="PF00724"/>
    </source>
</evidence>
<name>A0A316UDS9_9BASI</name>
<dbReference type="Gene3D" id="3.20.20.70">
    <property type="entry name" value="Aldolase class I"/>
    <property type="match status" value="1"/>
</dbReference>
<dbReference type="STRING" id="1684307.A0A316UDS9"/>
<dbReference type="InterPro" id="IPR001155">
    <property type="entry name" value="OxRdtase_FMN_N"/>
</dbReference>
<keyword evidence="3" id="KW-0288">FMN</keyword>
<evidence type="ECO:0000313" key="6">
    <source>
        <dbReference type="EMBL" id="PWN23366.1"/>
    </source>
</evidence>
<keyword evidence="7" id="KW-1185">Reference proteome</keyword>
<dbReference type="InterPro" id="IPR013785">
    <property type="entry name" value="Aldolase_TIM"/>
</dbReference>
<evidence type="ECO:0000256" key="1">
    <source>
        <dbReference type="ARBA" id="ARBA00005979"/>
    </source>
</evidence>
<evidence type="ECO:0000256" key="2">
    <source>
        <dbReference type="ARBA" id="ARBA00022630"/>
    </source>
</evidence>
<keyword evidence="2" id="KW-0285">Flavoprotein</keyword>
<dbReference type="InterPro" id="IPR051799">
    <property type="entry name" value="NADH_flavin_oxidoreductase"/>
</dbReference>
<feature type="domain" description="NADH:flavin oxidoreductase/NADH oxidase N-terminal" evidence="5">
    <location>
        <begin position="60"/>
        <end position="365"/>
    </location>
</feature>
<protein>
    <submittedName>
        <fullName evidence="6">NADH oxidase</fullName>
    </submittedName>
</protein>
<dbReference type="GeneID" id="37012555"/>
<accession>A0A316UDS9</accession>